<keyword evidence="1" id="KW-0802">TPR repeat</keyword>
<dbReference type="Pfam" id="PF13424">
    <property type="entry name" value="TPR_12"/>
    <property type="match status" value="1"/>
</dbReference>
<dbReference type="GO" id="GO:0019894">
    <property type="term" value="F:kinesin binding"/>
    <property type="evidence" value="ECO:0007669"/>
    <property type="project" value="TreeGrafter"/>
</dbReference>
<dbReference type="PANTHER" id="PTHR44117:SF1">
    <property type="entry name" value="INTRAFLAGELLAR TRANSPORT PROTEIN 88 HOMOLOG"/>
    <property type="match status" value="1"/>
</dbReference>
<feature type="repeat" description="TPR" evidence="1">
    <location>
        <begin position="131"/>
        <end position="164"/>
    </location>
</feature>
<accession>A0A212J1F9</accession>
<dbReference type="PANTHER" id="PTHR44117">
    <property type="entry name" value="INTRAFLAGELLAR TRANSPORT PROTEIN 88 HOMOLOG"/>
    <property type="match status" value="1"/>
</dbReference>
<dbReference type="SMART" id="SM00028">
    <property type="entry name" value="TPR"/>
    <property type="match status" value="5"/>
</dbReference>
<gene>
    <name evidence="3" type="ORF">KL86DYS1_10832</name>
</gene>
<reference evidence="3" key="1">
    <citation type="submission" date="2016-04" db="EMBL/GenBank/DDBJ databases">
        <authorList>
            <person name="Evans L.H."/>
            <person name="Alamgir A."/>
            <person name="Owens N."/>
            <person name="Weber N.D."/>
            <person name="Virtaneva K."/>
            <person name="Barbian K."/>
            <person name="Babar A."/>
            <person name="Rosenke K."/>
        </authorList>
    </citation>
    <scope>NUCLEOTIDE SEQUENCE</scope>
    <source>
        <strain evidence="3">86-1</strain>
    </source>
</reference>
<dbReference type="RefSeq" id="WP_296938716.1">
    <property type="nucleotide sequence ID" value="NZ_LT599032.1"/>
</dbReference>
<dbReference type="Gene3D" id="1.25.40.10">
    <property type="entry name" value="Tetratricopeptide repeat domain"/>
    <property type="match status" value="2"/>
</dbReference>
<proteinExistence type="predicted"/>
<dbReference type="InterPro" id="IPR019734">
    <property type="entry name" value="TPR_rpt"/>
</dbReference>
<sequence length="386" mass="43689">MKKAACILLISLFILPLSHSGNILFSHESQVVKPKDDIKKMFEKGLYTEIIEEYGNTPRASSAEELSYVAESYIRLNDFPNASRYADMAIQKEAKSARALYVKGSISSANGNHTQGIADIQKAINLAPKQAEYYTGLGDIYFAQDDYTKALANYRKAVNMPNPSEKAFYMIGAVYANQDNVKQALDTFYVAKSKIEKDKELYVTVLNNIGKIEFDNKNYKDASEAYRELTEYFPDDYYSLEKLVECYNALGYYSRADVSKARLYTAYQQGELWNTSIADMFCVDHFTVGDKDVSAYERFEVSPCRTITKYIFYVADKDGRIDSTITLEFTPAEEEGKSGRFDPVMQKGADKYGFNVVYDGNLAYTTLQSVVKDIIDGKVDPKPYVK</sequence>
<feature type="repeat" description="TPR" evidence="1">
    <location>
        <begin position="203"/>
        <end position="236"/>
    </location>
</feature>
<dbReference type="InterPro" id="IPR011990">
    <property type="entry name" value="TPR-like_helical_dom_sf"/>
</dbReference>
<feature type="signal peptide" evidence="2">
    <location>
        <begin position="1"/>
        <end position="20"/>
    </location>
</feature>
<keyword evidence="2" id="KW-0732">Signal</keyword>
<dbReference type="SUPFAM" id="SSF48452">
    <property type="entry name" value="TPR-like"/>
    <property type="match status" value="2"/>
</dbReference>
<name>A0A212J1F9_9BACT</name>
<protein>
    <submittedName>
        <fullName evidence="3">Uncharacterized protein</fullName>
    </submittedName>
</protein>
<dbReference type="PROSITE" id="PS50005">
    <property type="entry name" value="TPR"/>
    <property type="match status" value="2"/>
</dbReference>
<dbReference type="AlphaFoldDB" id="A0A212J1F9"/>
<evidence type="ECO:0000256" key="1">
    <source>
        <dbReference type="PROSITE-ProRule" id="PRU00339"/>
    </source>
</evidence>
<dbReference type="EMBL" id="FLUM01000001">
    <property type="protein sequence ID" value="SBV93302.1"/>
    <property type="molecule type" value="Genomic_DNA"/>
</dbReference>
<feature type="chain" id="PRO_5013392799" evidence="2">
    <location>
        <begin position="21"/>
        <end position="386"/>
    </location>
</feature>
<evidence type="ECO:0000313" key="3">
    <source>
        <dbReference type="EMBL" id="SBV93302.1"/>
    </source>
</evidence>
<dbReference type="Pfam" id="PF13432">
    <property type="entry name" value="TPR_16"/>
    <property type="match status" value="1"/>
</dbReference>
<organism evidence="3">
    <name type="scientific">uncultured Dysgonomonas sp</name>
    <dbReference type="NCBI Taxonomy" id="206096"/>
    <lineage>
        <taxon>Bacteria</taxon>
        <taxon>Pseudomonadati</taxon>
        <taxon>Bacteroidota</taxon>
        <taxon>Bacteroidia</taxon>
        <taxon>Bacteroidales</taxon>
        <taxon>Dysgonomonadaceae</taxon>
        <taxon>Dysgonomonas</taxon>
        <taxon>environmental samples</taxon>
    </lineage>
</organism>
<dbReference type="GO" id="GO:0005814">
    <property type="term" value="C:centriole"/>
    <property type="evidence" value="ECO:0007669"/>
    <property type="project" value="TreeGrafter"/>
</dbReference>
<evidence type="ECO:0000256" key="2">
    <source>
        <dbReference type="SAM" id="SignalP"/>
    </source>
</evidence>